<comment type="function">
    <text evidence="11">Part of the high-affinity ATP-driven potassium transport (or Kdp) system, which catalyzes the hydrolysis of ATP coupled with the electrogenic transport of potassium into the cytoplasm. This subunit acts as a catalytic chaperone that increases the ATP-binding affinity of the ATP-hydrolyzing subunit KdpB by the formation of a transient KdpB/KdpC/ATP ternary complex.</text>
</comment>
<evidence type="ECO:0000256" key="11">
    <source>
        <dbReference type="HAMAP-Rule" id="MF_00276"/>
    </source>
</evidence>
<evidence type="ECO:0000256" key="6">
    <source>
        <dbReference type="ARBA" id="ARBA00022840"/>
    </source>
</evidence>
<keyword evidence="1 11" id="KW-0813">Transport</keyword>
<evidence type="ECO:0000256" key="2">
    <source>
        <dbReference type="ARBA" id="ARBA00022475"/>
    </source>
</evidence>
<evidence type="ECO:0000256" key="4">
    <source>
        <dbReference type="ARBA" id="ARBA00022692"/>
    </source>
</evidence>
<dbReference type="HAMAP" id="MF_00276">
    <property type="entry name" value="KdpC"/>
    <property type="match status" value="1"/>
</dbReference>
<name>A0A3A8E8F4_9GAMM</name>
<evidence type="ECO:0000256" key="5">
    <source>
        <dbReference type="ARBA" id="ARBA00022741"/>
    </source>
</evidence>
<keyword evidence="2 11" id="KW-1003">Cell membrane</keyword>
<dbReference type="Proteomes" id="UP000269001">
    <property type="component" value="Unassembled WGS sequence"/>
</dbReference>
<gene>
    <name evidence="11 12" type="primary">kdpC</name>
    <name evidence="12" type="ORF">D7V21_15080</name>
</gene>
<evidence type="ECO:0000256" key="1">
    <source>
        <dbReference type="ARBA" id="ARBA00022448"/>
    </source>
</evidence>
<evidence type="ECO:0000256" key="10">
    <source>
        <dbReference type="ARBA" id="ARBA00023136"/>
    </source>
</evidence>
<sequence>MKSSVQHIEHGSEILRPAIGLSLVSLLGFGLLYSSIATGLGQVLFPQQANGSLIEQNQVIVGSSLVAQNFQNPRYFMSRPSAANYDPMALSGSNLAVTNPDLKNKIEQRLVEVAQQNHIAKNQIPSDLVTTSGSGIDPHISPEAAQLQVERIAQLRHLSKQRIHDLIQQHIQLKQFGVMGQARVNVLELNLALDQLQP</sequence>
<comment type="subunit">
    <text evidence="11">The system is composed of three essential subunits: KdpA, KdpB and KdpC.</text>
</comment>
<proteinExistence type="inferred from homology"/>
<evidence type="ECO:0000313" key="13">
    <source>
        <dbReference type="Proteomes" id="UP000269001"/>
    </source>
</evidence>
<evidence type="ECO:0000256" key="9">
    <source>
        <dbReference type="ARBA" id="ARBA00023065"/>
    </source>
</evidence>
<evidence type="ECO:0000256" key="7">
    <source>
        <dbReference type="ARBA" id="ARBA00022958"/>
    </source>
</evidence>
<dbReference type="GO" id="GO:0008556">
    <property type="term" value="F:P-type potassium transmembrane transporter activity"/>
    <property type="evidence" value="ECO:0007669"/>
    <property type="project" value="InterPro"/>
</dbReference>
<keyword evidence="10 11" id="KW-0472">Membrane</keyword>
<evidence type="ECO:0000256" key="3">
    <source>
        <dbReference type="ARBA" id="ARBA00022538"/>
    </source>
</evidence>
<keyword evidence="4 11" id="KW-0812">Transmembrane</keyword>
<keyword evidence="8 11" id="KW-1133">Transmembrane helix</keyword>
<dbReference type="InterPro" id="IPR003820">
    <property type="entry name" value="KdpC"/>
</dbReference>
<reference evidence="12 13" key="1">
    <citation type="submission" date="2018-09" db="EMBL/GenBank/DDBJ databases">
        <title>The draft genome of Acinetobacter spp. strains.</title>
        <authorList>
            <person name="Qin J."/>
            <person name="Feng Y."/>
            <person name="Zong Z."/>
        </authorList>
    </citation>
    <scope>NUCLEOTIDE SEQUENCE [LARGE SCALE GENOMIC DNA]</scope>
    <source>
        <strain evidence="12 13">WCHAc060096</strain>
    </source>
</reference>
<comment type="subcellular location">
    <subcellularLocation>
        <location evidence="11">Cell membrane</location>
        <topology evidence="11">Single-pass membrane protein</topology>
    </subcellularLocation>
</comment>
<protein>
    <recommendedName>
        <fullName evidence="11">Potassium-transporting ATPase KdpC subunit</fullName>
    </recommendedName>
    <alternativeName>
        <fullName evidence="11">ATP phosphohydrolase [potassium-transporting] C chain</fullName>
    </alternativeName>
    <alternativeName>
        <fullName evidence="11">Potassium-binding and translocating subunit C</fullName>
    </alternativeName>
    <alternativeName>
        <fullName evidence="11">Potassium-translocating ATPase C chain</fullName>
    </alternativeName>
</protein>
<dbReference type="AlphaFoldDB" id="A0A3A8E8F4"/>
<keyword evidence="9 11" id="KW-0406">Ion transport</keyword>
<keyword evidence="7 11" id="KW-0630">Potassium</keyword>
<dbReference type="GO" id="GO:0005886">
    <property type="term" value="C:plasma membrane"/>
    <property type="evidence" value="ECO:0007669"/>
    <property type="project" value="UniProtKB-SubCell"/>
</dbReference>
<dbReference type="NCBIfam" id="NF001454">
    <property type="entry name" value="PRK00315.1"/>
    <property type="match status" value="1"/>
</dbReference>
<dbReference type="PIRSF" id="PIRSF001296">
    <property type="entry name" value="K_ATPase_KdpC"/>
    <property type="match status" value="1"/>
</dbReference>
<dbReference type="PANTHER" id="PTHR30042">
    <property type="entry name" value="POTASSIUM-TRANSPORTING ATPASE C CHAIN"/>
    <property type="match status" value="1"/>
</dbReference>
<dbReference type="GO" id="GO:0005524">
    <property type="term" value="F:ATP binding"/>
    <property type="evidence" value="ECO:0007669"/>
    <property type="project" value="UniProtKB-UniRule"/>
</dbReference>
<comment type="caution">
    <text evidence="12">The sequence shown here is derived from an EMBL/GenBank/DDBJ whole genome shotgun (WGS) entry which is preliminary data.</text>
</comment>
<dbReference type="EMBL" id="RAXU01000026">
    <property type="protein sequence ID" value="RKG30875.1"/>
    <property type="molecule type" value="Genomic_DNA"/>
</dbReference>
<organism evidence="12 13">
    <name type="scientific">Acinetobacter guerrae</name>
    <dbReference type="NCBI Taxonomy" id="1843371"/>
    <lineage>
        <taxon>Bacteria</taxon>
        <taxon>Pseudomonadati</taxon>
        <taxon>Pseudomonadota</taxon>
        <taxon>Gammaproteobacteria</taxon>
        <taxon>Moraxellales</taxon>
        <taxon>Moraxellaceae</taxon>
        <taxon>Acinetobacter</taxon>
    </lineage>
</organism>
<keyword evidence="3 11" id="KW-0633">Potassium transport</keyword>
<evidence type="ECO:0000256" key="8">
    <source>
        <dbReference type="ARBA" id="ARBA00022989"/>
    </source>
</evidence>
<dbReference type="RefSeq" id="WP_120371271.1">
    <property type="nucleotide sequence ID" value="NZ_RAXU01000026.1"/>
</dbReference>
<dbReference type="Pfam" id="PF02669">
    <property type="entry name" value="KdpC"/>
    <property type="match status" value="1"/>
</dbReference>
<keyword evidence="5 11" id="KW-0547">Nucleotide-binding</keyword>
<dbReference type="NCBIfam" id="TIGR00681">
    <property type="entry name" value="kdpC"/>
    <property type="match status" value="1"/>
</dbReference>
<evidence type="ECO:0000313" key="12">
    <source>
        <dbReference type="EMBL" id="RKG30875.1"/>
    </source>
</evidence>
<accession>A0A3A8E8F4</accession>
<comment type="similarity">
    <text evidence="11">Belongs to the KdpC family.</text>
</comment>
<feature type="transmembrane region" description="Helical" evidence="11">
    <location>
        <begin position="21"/>
        <end position="45"/>
    </location>
</feature>
<keyword evidence="6 11" id="KW-0067">ATP-binding</keyword>
<keyword evidence="13" id="KW-1185">Reference proteome</keyword>
<dbReference type="PANTHER" id="PTHR30042:SF2">
    <property type="entry name" value="POTASSIUM-TRANSPORTING ATPASE KDPC SUBUNIT"/>
    <property type="match status" value="1"/>
</dbReference>